<evidence type="ECO:0000256" key="2">
    <source>
        <dbReference type="ARBA" id="ARBA00022679"/>
    </source>
</evidence>
<dbReference type="Pfam" id="PF01648">
    <property type="entry name" value="ACPS"/>
    <property type="match status" value="1"/>
</dbReference>
<evidence type="ECO:0000256" key="1">
    <source>
        <dbReference type="ARBA" id="ARBA00010990"/>
    </source>
</evidence>
<dbReference type="InterPro" id="IPR055066">
    <property type="entry name" value="AASDHPPT_N"/>
</dbReference>
<dbReference type="GO" id="GO:0016740">
    <property type="term" value="F:transferase activity"/>
    <property type="evidence" value="ECO:0007669"/>
    <property type="project" value="UniProtKB-KW"/>
</dbReference>
<dbReference type="EMBL" id="JBHSRF010000052">
    <property type="protein sequence ID" value="MFC6084953.1"/>
    <property type="molecule type" value="Genomic_DNA"/>
</dbReference>
<dbReference type="RefSeq" id="WP_380758568.1">
    <property type="nucleotide sequence ID" value="NZ_JBHSRF010000052.1"/>
</dbReference>
<comment type="caution">
    <text evidence="5">The sequence shown here is derived from an EMBL/GenBank/DDBJ whole genome shotgun (WGS) entry which is preliminary data.</text>
</comment>
<keyword evidence="2 5" id="KW-0808">Transferase</keyword>
<dbReference type="InterPro" id="IPR037143">
    <property type="entry name" value="4-PPantetheinyl_Trfase_dom_sf"/>
</dbReference>
<feature type="domain" description="4'-phosphopantetheinyl transferase N-terminal" evidence="4">
    <location>
        <begin position="29"/>
        <end position="113"/>
    </location>
</feature>
<dbReference type="PANTHER" id="PTHR12215">
    <property type="entry name" value="PHOSPHOPANTETHEINE TRANSFERASE"/>
    <property type="match status" value="1"/>
</dbReference>
<evidence type="ECO:0000313" key="5">
    <source>
        <dbReference type="EMBL" id="MFC6084953.1"/>
    </source>
</evidence>
<reference evidence="6" key="1">
    <citation type="journal article" date="2019" name="Int. J. Syst. Evol. Microbiol.">
        <title>The Global Catalogue of Microorganisms (GCM) 10K type strain sequencing project: providing services to taxonomists for standard genome sequencing and annotation.</title>
        <authorList>
            <consortium name="The Broad Institute Genomics Platform"/>
            <consortium name="The Broad Institute Genome Sequencing Center for Infectious Disease"/>
            <person name="Wu L."/>
            <person name="Ma J."/>
        </authorList>
    </citation>
    <scope>NUCLEOTIDE SEQUENCE [LARGE SCALE GENOMIC DNA]</scope>
    <source>
        <strain evidence="6">JCM 30346</strain>
    </source>
</reference>
<name>A0ABW1NPP8_9ACTN</name>
<dbReference type="PANTHER" id="PTHR12215:SF10">
    <property type="entry name" value="L-AMINOADIPATE-SEMIALDEHYDE DEHYDROGENASE-PHOSPHOPANTETHEINYL TRANSFERASE"/>
    <property type="match status" value="1"/>
</dbReference>
<dbReference type="SUPFAM" id="SSF56214">
    <property type="entry name" value="4'-phosphopantetheinyl transferase"/>
    <property type="match status" value="2"/>
</dbReference>
<dbReference type="Proteomes" id="UP001596137">
    <property type="component" value="Unassembled WGS sequence"/>
</dbReference>
<dbReference type="InterPro" id="IPR050559">
    <property type="entry name" value="P-Pant_transferase_sf"/>
</dbReference>
<feature type="domain" description="4'-phosphopantetheinyl transferase" evidence="3">
    <location>
        <begin position="120"/>
        <end position="186"/>
    </location>
</feature>
<gene>
    <name evidence="5" type="ORF">ACFP1K_27585</name>
</gene>
<accession>A0ABW1NPP8</accession>
<organism evidence="5 6">
    <name type="scientific">Sphaerisporangium aureirubrum</name>
    <dbReference type="NCBI Taxonomy" id="1544736"/>
    <lineage>
        <taxon>Bacteria</taxon>
        <taxon>Bacillati</taxon>
        <taxon>Actinomycetota</taxon>
        <taxon>Actinomycetes</taxon>
        <taxon>Streptosporangiales</taxon>
        <taxon>Streptosporangiaceae</taxon>
        <taxon>Sphaerisporangium</taxon>
    </lineage>
</organism>
<dbReference type="InterPro" id="IPR008278">
    <property type="entry name" value="4-PPantetheinyl_Trfase_dom"/>
</dbReference>
<comment type="similarity">
    <text evidence="1">Belongs to the P-Pant transferase superfamily. Gsp/Sfp/HetI/AcpT family.</text>
</comment>
<evidence type="ECO:0000259" key="3">
    <source>
        <dbReference type="Pfam" id="PF01648"/>
    </source>
</evidence>
<evidence type="ECO:0000259" key="4">
    <source>
        <dbReference type="Pfam" id="PF22624"/>
    </source>
</evidence>
<proteinExistence type="inferred from homology"/>
<dbReference type="Gene3D" id="3.90.470.20">
    <property type="entry name" value="4'-phosphopantetheinyl transferase domain"/>
    <property type="match status" value="1"/>
</dbReference>
<protein>
    <submittedName>
        <fullName evidence="5">4'-phosphopantetheinyl transferase family protein</fullName>
    </submittedName>
</protein>
<dbReference type="Pfam" id="PF22624">
    <property type="entry name" value="AASDHPPT_N"/>
    <property type="match status" value="1"/>
</dbReference>
<sequence length="255" mass="27839">MELTVLPPPTHGLRLWRVPLDQDVAARRHAWTLLSPDEQARAGCFALAEDRHRYTVARAALRTVLGRACRVHPRALRLATSRAGRPSLEPRDGPGTRPLDFNLSHSGDIALIALWRGAGRVGVDVEHGSALVDYVAVARSVFPAVEADRVAAARGEDRADQFLRLWTAKEAYLKARGVGIARLRDVVVRPGTVRLGTDPRSTGRLWPLDVAAGYVAAVVLCPGTRAAGHRPATSKHTRAMEGGRWTTLNCFDRYA</sequence>
<evidence type="ECO:0000313" key="6">
    <source>
        <dbReference type="Proteomes" id="UP001596137"/>
    </source>
</evidence>
<keyword evidence="6" id="KW-1185">Reference proteome</keyword>